<comment type="similarity">
    <text evidence="2">Belongs to the UTP6 family.</text>
</comment>
<dbReference type="Pfam" id="PF24892">
    <property type="entry name" value="UTP6_C"/>
    <property type="match status" value="1"/>
</dbReference>
<dbReference type="SMART" id="SM00386">
    <property type="entry name" value="HAT"/>
    <property type="match status" value="8"/>
</dbReference>
<evidence type="ECO:0000256" key="4">
    <source>
        <dbReference type="ARBA" id="ARBA00022737"/>
    </source>
</evidence>
<keyword evidence="5" id="KW-0539">Nucleus</keyword>
<dbReference type="RefSeq" id="XP_021860080.1">
    <property type="nucleotide sequence ID" value="XM_022004388.2"/>
</dbReference>
<dbReference type="GO" id="GO:0000462">
    <property type="term" value="P:maturation of SSU-rRNA from tricistronic rRNA transcript (SSU-rRNA, 5.8S rRNA, LSU-rRNA)"/>
    <property type="evidence" value="ECO:0000318"/>
    <property type="project" value="GO_Central"/>
</dbReference>
<feature type="domain" description="U3 small nucleolar RNA-associated protein 6 N-terminal" evidence="6">
    <location>
        <begin position="9"/>
        <end position="98"/>
    </location>
</feature>
<keyword evidence="4" id="KW-0677">Repeat</keyword>
<organism evidence="8 9">
    <name type="scientific">Spinacia oleracea</name>
    <name type="common">Spinach</name>
    <dbReference type="NCBI Taxonomy" id="3562"/>
    <lineage>
        <taxon>Eukaryota</taxon>
        <taxon>Viridiplantae</taxon>
        <taxon>Streptophyta</taxon>
        <taxon>Embryophyta</taxon>
        <taxon>Tracheophyta</taxon>
        <taxon>Spermatophyta</taxon>
        <taxon>Magnoliopsida</taxon>
        <taxon>eudicotyledons</taxon>
        <taxon>Gunneridae</taxon>
        <taxon>Pentapetalae</taxon>
        <taxon>Caryophyllales</taxon>
        <taxon>Chenopodiaceae</taxon>
        <taxon>Chenopodioideae</taxon>
        <taxon>Anserineae</taxon>
        <taxon>Spinacia</taxon>
    </lineage>
</organism>
<protein>
    <recommendedName>
        <fullName evidence="10">U3 small nucleolar RNA-associated protein 6 homolog</fullName>
    </recommendedName>
</protein>
<dbReference type="InterPro" id="IPR011990">
    <property type="entry name" value="TPR-like_helical_dom_sf"/>
</dbReference>
<evidence type="ECO:0000256" key="3">
    <source>
        <dbReference type="ARBA" id="ARBA00022552"/>
    </source>
</evidence>
<dbReference type="KEGG" id="soe:110799175"/>
<dbReference type="InterPro" id="IPR003107">
    <property type="entry name" value="HAT"/>
</dbReference>
<dbReference type="GO" id="GO:0032040">
    <property type="term" value="C:small-subunit processome"/>
    <property type="evidence" value="ECO:0000318"/>
    <property type="project" value="GO_Central"/>
</dbReference>
<reference evidence="8" key="1">
    <citation type="journal article" date="2021" name="Nat. Commun.">
        <title>Genomic analyses provide insights into spinach domestication and the genetic basis of agronomic traits.</title>
        <authorList>
            <person name="Cai X."/>
            <person name="Sun X."/>
            <person name="Xu C."/>
            <person name="Sun H."/>
            <person name="Wang X."/>
            <person name="Ge C."/>
            <person name="Zhang Z."/>
            <person name="Wang Q."/>
            <person name="Fei Z."/>
            <person name="Jiao C."/>
            <person name="Wang Q."/>
        </authorList>
    </citation>
    <scope>NUCLEOTIDE SEQUENCE [LARGE SCALE GENOMIC DNA]</scope>
    <source>
        <strain evidence="8">cv. Varoflay</strain>
    </source>
</reference>
<accession>A0A9R0K6A2</accession>
<dbReference type="PANTHER" id="PTHR23271">
    <property type="entry name" value="HEPATOCELLULAR CARCINOMA-ASSOCIATED ANTIGEN 66"/>
    <property type="match status" value="1"/>
</dbReference>
<feature type="domain" description="U3 small nucleolar RNA-associated protein 6 homolog C-terminal" evidence="7">
    <location>
        <begin position="353"/>
        <end position="640"/>
    </location>
</feature>
<dbReference type="SUPFAM" id="SSF48452">
    <property type="entry name" value="TPR-like"/>
    <property type="match status" value="1"/>
</dbReference>
<dbReference type="OrthoDB" id="28112at2759"/>
<dbReference type="GO" id="GO:0034388">
    <property type="term" value="C:Pwp2p-containing subcomplex of 90S preribosome"/>
    <property type="evidence" value="ECO:0000318"/>
    <property type="project" value="GO_Central"/>
</dbReference>
<dbReference type="InterPro" id="IPR056907">
    <property type="entry name" value="UTP6_C"/>
</dbReference>
<evidence type="ECO:0000259" key="6">
    <source>
        <dbReference type="Pfam" id="PF08640"/>
    </source>
</evidence>
<dbReference type="GeneID" id="110799175"/>
<dbReference type="GO" id="GO:0030515">
    <property type="term" value="F:snoRNA binding"/>
    <property type="evidence" value="ECO:0000318"/>
    <property type="project" value="GO_Central"/>
</dbReference>
<name>A0A9R0K6A2_SPIOL</name>
<comment type="subcellular location">
    <subcellularLocation>
        <location evidence="1">Nucleus</location>
        <location evidence="1">Nucleolus</location>
    </subcellularLocation>
</comment>
<sequence length="652" mass="75544">MADVVQERLERMVPELDDLEKRGLFSRQEMAEIVKKRRQFEYRLQRPSPLKQDFVDYIDYEKHLDRLRILRKKSVSRDLKAKGNKKLKKSLSDYAGVRRILEIYRIATSRFKGDLELWFQYLEFCKERSSGRMNKVLAQVMRFHPKVPAVWIYSAAWEFDHNLNARAAHVIMQTGLRSCKTSEDLWVEFLRMELTYLNKLKTRKVILGEVDGTLIRKDEDAKENQWQEENKDLFMSLEEKKGGDDNFDVQKEDSCKKLDVFREQGFKLFEKIYEAAIDAIPSSFSLRKRFLEIVEATELAHSEEMRAEILAHMKRDFSEDFEYWNWLAQNKLKDPQSIPDISSESGRSQVDEIIKVYEEAIQFMPSAGMFNMYIKFLTNVINANGEIRNSGDYSASKHAGDYVSHLMRVFGKADVMGCLDEELASQYVMLYKNMGNIDEAMKLAETFCEGRYSDSRQVWVLRVTEQMKHTAEAGNSNKAHLSSIFDLLKRMVKKVDVSDVEGVWIMALELFANEKKYFAKLLDLALFSLAKDGGQDDGFSLSAAIVNFIWLHNGIQQARDFYKRLVTLPRPGLGMYKRCIELEISSSDKASLAHARKLFESALATYSEDISLWQDYYSIEIKMGTSETAAAVYWRAKKTLGDASVLSDPLPQ</sequence>
<dbReference type="Proteomes" id="UP000813463">
    <property type="component" value="Chromosome 2"/>
</dbReference>
<evidence type="ECO:0000259" key="7">
    <source>
        <dbReference type="Pfam" id="PF24892"/>
    </source>
</evidence>
<dbReference type="InterPro" id="IPR013949">
    <property type="entry name" value="Utp6"/>
</dbReference>
<proteinExistence type="inferred from homology"/>
<evidence type="ECO:0000256" key="2">
    <source>
        <dbReference type="ARBA" id="ARBA00010734"/>
    </source>
</evidence>
<reference evidence="9" key="2">
    <citation type="submission" date="2025-08" db="UniProtKB">
        <authorList>
            <consortium name="RefSeq"/>
        </authorList>
    </citation>
    <scope>IDENTIFICATION</scope>
    <source>
        <tissue evidence="9">Leaf</tissue>
    </source>
</reference>
<evidence type="ECO:0008006" key="10">
    <source>
        <dbReference type="Google" id="ProtNLM"/>
    </source>
</evidence>
<dbReference type="InterPro" id="IPR055347">
    <property type="entry name" value="UTP6_N"/>
</dbReference>
<dbReference type="Pfam" id="PF08640">
    <property type="entry name" value="U3_assoc_6"/>
    <property type="match status" value="1"/>
</dbReference>
<gene>
    <name evidence="9" type="primary">LOC110799175</name>
</gene>
<keyword evidence="8" id="KW-1185">Reference proteome</keyword>
<keyword evidence="3" id="KW-0698">rRNA processing</keyword>
<evidence type="ECO:0000256" key="5">
    <source>
        <dbReference type="ARBA" id="ARBA00023242"/>
    </source>
</evidence>
<evidence type="ECO:0000313" key="9">
    <source>
        <dbReference type="RefSeq" id="XP_021860080.1"/>
    </source>
</evidence>
<evidence type="ECO:0000256" key="1">
    <source>
        <dbReference type="ARBA" id="ARBA00004604"/>
    </source>
</evidence>
<evidence type="ECO:0000313" key="8">
    <source>
        <dbReference type="Proteomes" id="UP000813463"/>
    </source>
</evidence>
<dbReference type="Gene3D" id="1.25.40.10">
    <property type="entry name" value="Tetratricopeptide repeat domain"/>
    <property type="match status" value="2"/>
</dbReference>
<dbReference type="AlphaFoldDB" id="A0A9R0K6A2"/>
<dbReference type="PANTHER" id="PTHR23271:SF1">
    <property type="entry name" value="U3 SMALL NUCLEOLAR RNA-ASSOCIATED PROTEIN 6 HOMOLOG"/>
    <property type="match status" value="1"/>
</dbReference>